<evidence type="ECO:0000256" key="3">
    <source>
        <dbReference type="PIRSR" id="PIRSR607837-1"/>
    </source>
</evidence>
<dbReference type="PANTHER" id="PTHR37302:SF1">
    <property type="entry name" value="PROTEIN DINB"/>
    <property type="match status" value="1"/>
</dbReference>
<evidence type="ECO:0000313" key="4">
    <source>
        <dbReference type="EMBL" id="MBB1485463.1"/>
    </source>
</evidence>
<gene>
    <name evidence="4" type="ORF">H4O21_02415</name>
</gene>
<dbReference type="Pfam" id="PF05163">
    <property type="entry name" value="DinB"/>
    <property type="match status" value="1"/>
</dbReference>
<accession>A0A839IJE4</accession>
<dbReference type="Proteomes" id="UP000565262">
    <property type="component" value="Unassembled WGS sequence"/>
</dbReference>
<dbReference type="Gene3D" id="1.20.120.450">
    <property type="entry name" value="dinb family like domain"/>
    <property type="match status" value="1"/>
</dbReference>
<name>A0A839IJE4_9GAMM</name>
<feature type="binding site" evidence="3">
    <location>
        <position position="132"/>
    </location>
    <ligand>
        <name>a divalent metal cation</name>
        <dbReference type="ChEBI" id="CHEBI:60240"/>
    </ligand>
</feature>
<evidence type="ECO:0000256" key="1">
    <source>
        <dbReference type="ARBA" id="ARBA00008635"/>
    </source>
</evidence>
<dbReference type="InterPro" id="IPR007837">
    <property type="entry name" value="DinB"/>
</dbReference>
<dbReference type="SUPFAM" id="SSF109854">
    <property type="entry name" value="DinB/YfiT-like putative metalloenzymes"/>
    <property type="match status" value="1"/>
</dbReference>
<dbReference type="InterPro" id="IPR034660">
    <property type="entry name" value="DinB/YfiT-like"/>
</dbReference>
<keyword evidence="5" id="KW-1185">Reference proteome</keyword>
<keyword evidence="2 3" id="KW-0479">Metal-binding</keyword>
<dbReference type="RefSeq" id="WP_182807241.1">
    <property type="nucleotide sequence ID" value="NZ_JACJFM010000002.1"/>
</dbReference>
<dbReference type="AlphaFoldDB" id="A0A839IJE4"/>
<dbReference type="PANTHER" id="PTHR37302">
    <property type="entry name" value="SLR1116 PROTEIN"/>
    <property type="match status" value="1"/>
</dbReference>
<feature type="binding site" evidence="3">
    <location>
        <position position="48"/>
    </location>
    <ligand>
        <name>a divalent metal cation</name>
        <dbReference type="ChEBI" id="CHEBI:60240"/>
    </ligand>
</feature>
<proteinExistence type="inferred from homology"/>
<comment type="caution">
    <text evidence="4">The sequence shown here is derived from an EMBL/GenBank/DDBJ whole genome shotgun (WGS) entry which is preliminary data.</text>
</comment>
<dbReference type="GO" id="GO:0046872">
    <property type="term" value="F:metal ion binding"/>
    <property type="evidence" value="ECO:0007669"/>
    <property type="project" value="UniProtKB-KW"/>
</dbReference>
<organism evidence="4 5">
    <name type="scientific">Oceanospirillum sediminis</name>
    <dbReference type="NCBI Taxonomy" id="2760088"/>
    <lineage>
        <taxon>Bacteria</taxon>
        <taxon>Pseudomonadati</taxon>
        <taxon>Pseudomonadota</taxon>
        <taxon>Gammaproteobacteria</taxon>
        <taxon>Oceanospirillales</taxon>
        <taxon>Oceanospirillaceae</taxon>
        <taxon>Oceanospirillum</taxon>
    </lineage>
</organism>
<reference evidence="4 5" key="1">
    <citation type="submission" date="2020-08" db="EMBL/GenBank/DDBJ databases">
        <title>Oceanospirillum sp. nov. isolated from marine sediment.</title>
        <authorList>
            <person name="Ji X."/>
        </authorList>
    </citation>
    <scope>NUCLEOTIDE SEQUENCE [LARGE SCALE GENOMIC DNA]</scope>
    <source>
        <strain evidence="4 5">D5</strain>
    </source>
</reference>
<evidence type="ECO:0000313" key="5">
    <source>
        <dbReference type="Proteomes" id="UP000565262"/>
    </source>
</evidence>
<protein>
    <submittedName>
        <fullName evidence="4">DinB family protein</fullName>
    </submittedName>
</protein>
<feature type="binding site" evidence="3">
    <location>
        <position position="136"/>
    </location>
    <ligand>
        <name>a divalent metal cation</name>
        <dbReference type="ChEBI" id="CHEBI:60240"/>
    </ligand>
</feature>
<dbReference type="EMBL" id="JACJFM010000002">
    <property type="protein sequence ID" value="MBB1485463.1"/>
    <property type="molecule type" value="Genomic_DNA"/>
</dbReference>
<sequence length="162" mass="18662">MQQYLSKLSRYHRWATEKLFESVDLLSEDQYREDAGLYFGSIHNTLNHLLLVDQLWLARIQGVPYPVTDLGHEIETDLKALETALLNQCDLWFRECATLTDRRLEQVIKYRNMSGDPARIKNGDLLIHVFNHGTHHRGQISSALAKAGVPVPAMDYFYFVTG</sequence>
<evidence type="ECO:0000256" key="2">
    <source>
        <dbReference type="ARBA" id="ARBA00022723"/>
    </source>
</evidence>
<comment type="similarity">
    <text evidence="1">Belongs to the DinB family.</text>
</comment>